<reference evidence="8" key="1">
    <citation type="journal article" date="2015" name="Nature">
        <title>Complex archaea that bridge the gap between prokaryotes and eukaryotes.</title>
        <authorList>
            <person name="Spang A."/>
            <person name="Saw J.H."/>
            <person name="Jorgensen S.L."/>
            <person name="Zaremba-Niedzwiedzka K."/>
            <person name="Martijn J."/>
            <person name="Lind A.E."/>
            <person name="van Eijk R."/>
            <person name="Schleper C."/>
            <person name="Guy L."/>
            <person name="Ettema T.J."/>
        </authorList>
    </citation>
    <scope>NUCLEOTIDE SEQUENCE</scope>
</reference>
<dbReference type="AlphaFoldDB" id="A0A0F9UPG3"/>
<evidence type="ECO:0000256" key="7">
    <source>
        <dbReference type="SAM" id="Phobius"/>
    </source>
</evidence>
<dbReference type="PANTHER" id="PTHR30335">
    <property type="entry name" value="INTEGRAL MEMBRANE PROTEIN OF SOXR-REDUCING COMPLEX"/>
    <property type="match status" value="1"/>
</dbReference>
<feature type="transmembrane region" description="Helical" evidence="7">
    <location>
        <begin position="93"/>
        <end position="111"/>
    </location>
</feature>
<name>A0A0F9UPG3_9ZZZZ</name>
<dbReference type="Pfam" id="PF02508">
    <property type="entry name" value="Rnf-Nqr"/>
    <property type="match status" value="1"/>
</dbReference>
<sequence>MIAELASSPLDGPLVMRLLVIFVSAAVTENILLTRFLGMCPFLSISRQMRSAFGMGLAVVFVTTCTVVINWALYAYVLKPLEPYGLPAESLKLILFIVVIAAFVQFMEMAIERISIRLYFALGIFLPLITVNCAILGASLFMVTHVSGRQFGGWDALLYGFGAGVGWFIAIMLLAGVRSRIKEDSVPAALRGPGITLIVAGIMAMAFVIFQGMIKL</sequence>
<feature type="transmembrane region" description="Helical" evidence="7">
    <location>
        <begin position="14"/>
        <end position="33"/>
    </location>
</feature>
<evidence type="ECO:0008006" key="9">
    <source>
        <dbReference type="Google" id="ProtNLM"/>
    </source>
</evidence>
<accession>A0A0F9UPG3</accession>
<evidence type="ECO:0000256" key="6">
    <source>
        <dbReference type="ARBA" id="ARBA00023136"/>
    </source>
</evidence>
<keyword evidence="6 7" id="KW-0472">Membrane</keyword>
<dbReference type="PANTHER" id="PTHR30335:SF1">
    <property type="entry name" value="NA(+)-TRANSLOCATING NADH-QUINONE REDUCTASE SUBUNIT E"/>
    <property type="match status" value="1"/>
</dbReference>
<keyword evidence="4" id="KW-1278">Translocase</keyword>
<dbReference type="InterPro" id="IPR050133">
    <property type="entry name" value="NqrDE/RnfAE_oxidrdctase"/>
</dbReference>
<feature type="transmembrane region" description="Helical" evidence="7">
    <location>
        <begin position="53"/>
        <end position="73"/>
    </location>
</feature>
<keyword evidence="5 7" id="KW-1133">Transmembrane helix</keyword>
<evidence type="ECO:0000256" key="2">
    <source>
        <dbReference type="ARBA" id="ARBA00022448"/>
    </source>
</evidence>
<comment type="caution">
    <text evidence="8">The sequence shown here is derived from an EMBL/GenBank/DDBJ whole genome shotgun (WGS) entry which is preliminary data.</text>
</comment>
<dbReference type="PIRSF" id="PIRSF006102">
    <property type="entry name" value="NQR_DE"/>
    <property type="match status" value="1"/>
</dbReference>
<dbReference type="GO" id="GO:0005886">
    <property type="term" value="C:plasma membrane"/>
    <property type="evidence" value="ECO:0007669"/>
    <property type="project" value="TreeGrafter"/>
</dbReference>
<comment type="subcellular location">
    <subcellularLocation>
        <location evidence="1">Endomembrane system</location>
        <topology evidence="1">Multi-pass membrane protein</topology>
    </subcellularLocation>
</comment>
<organism evidence="8">
    <name type="scientific">marine sediment metagenome</name>
    <dbReference type="NCBI Taxonomy" id="412755"/>
    <lineage>
        <taxon>unclassified sequences</taxon>
        <taxon>metagenomes</taxon>
        <taxon>ecological metagenomes</taxon>
    </lineage>
</organism>
<feature type="transmembrane region" description="Helical" evidence="7">
    <location>
        <begin position="156"/>
        <end position="177"/>
    </location>
</feature>
<feature type="transmembrane region" description="Helical" evidence="7">
    <location>
        <begin position="189"/>
        <end position="214"/>
    </location>
</feature>
<evidence type="ECO:0000256" key="4">
    <source>
        <dbReference type="ARBA" id="ARBA00022967"/>
    </source>
</evidence>
<evidence type="ECO:0000256" key="3">
    <source>
        <dbReference type="ARBA" id="ARBA00022692"/>
    </source>
</evidence>
<dbReference type="InterPro" id="IPR003667">
    <property type="entry name" value="NqrDE/RnfAE"/>
</dbReference>
<evidence type="ECO:0000313" key="8">
    <source>
        <dbReference type="EMBL" id="KKN95030.1"/>
    </source>
</evidence>
<protein>
    <recommendedName>
        <fullName evidence="9">NADH:ubiquinone reductase (Na(+)-transporting) subunit E</fullName>
    </recommendedName>
</protein>
<dbReference type="EMBL" id="LAZR01000073">
    <property type="protein sequence ID" value="KKN95030.1"/>
    <property type="molecule type" value="Genomic_DNA"/>
</dbReference>
<dbReference type="GO" id="GO:0012505">
    <property type="term" value="C:endomembrane system"/>
    <property type="evidence" value="ECO:0007669"/>
    <property type="project" value="UniProtKB-SubCell"/>
</dbReference>
<evidence type="ECO:0000256" key="1">
    <source>
        <dbReference type="ARBA" id="ARBA00004127"/>
    </source>
</evidence>
<evidence type="ECO:0000256" key="5">
    <source>
        <dbReference type="ARBA" id="ARBA00022989"/>
    </source>
</evidence>
<keyword evidence="3 7" id="KW-0812">Transmembrane</keyword>
<proteinExistence type="predicted"/>
<keyword evidence="2" id="KW-0813">Transport</keyword>
<feature type="transmembrane region" description="Helical" evidence="7">
    <location>
        <begin position="118"/>
        <end position="144"/>
    </location>
</feature>
<gene>
    <name evidence="8" type="ORF">LCGC14_0180980</name>
</gene>